<organism evidence="1 2">
    <name type="scientific">Fraxinus pennsylvanica</name>
    <dbReference type="NCBI Taxonomy" id="56036"/>
    <lineage>
        <taxon>Eukaryota</taxon>
        <taxon>Viridiplantae</taxon>
        <taxon>Streptophyta</taxon>
        <taxon>Embryophyta</taxon>
        <taxon>Tracheophyta</taxon>
        <taxon>Spermatophyta</taxon>
        <taxon>Magnoliopsida</taxon>
        <taxon>eudicotyledons</taxon>
        <taxon>Gunneridae</taxon>
        <taxon>Pentapetalae</taxon>
        <taxon>asterids</taxon>
        <taxon>lamiids</taxon>
        <taxon>Lamiales</taxon>
        <taxon>Oleaceae</taxon>
        <taxon>Oleeae</taxon>
        <taxon>Fraxinus</taxon>
    </lineage>
</organism>
<evidence type="ECO:0008006" key="3">
    <source>
        <dbReference type="Google" id="ProtNLM"/>
    </source>
</evidence>
<reference evidence="1" key="1">
    <citation type="submission" date="2023-05" db="EMBL/GenBank/DDBJ databases">
        <authorList>
            <person name="Huff M."/>
        </authorList>
    </citation>
    <scope>NUCLEOTIDE SEQUENCE</scope>
</reference>
<dbReference type="EMBL" id="OU503052">
    <property type="protein sequence ID" value="CAI9780084.1"/>
    <property type="molecule type" value="Genomic_DNA"/>
</dbReference>
<name>A0AAD2E7E5_9LAMI</name>
<dbReference type="AlphaFoldDB" id="A0AAD2E7E5"/>
<dbReference type="Proteomes" id="UP000834106">
    <property type="component" value="Chromosome 17"/>
</dbReference>
<protein>
    <recommendedName>
        <fullName evidence="3">NADH:flavin oxidoreductase/NADH oxidase N-terminal domain-containing protein</fullName>
    </recommendedName>
</protein>
<dbReference type="Gene3D" id="3.20.20.70">
    <property type="entry name" value="Aldolase class I"/>
    <property type="match status" value="1"/>
</dbReference>
<dbReference type="SUPFAM" id="SSF51395">
    <property type="entry name" value="FMN-linked oxidoreductases"/>
    <property type="match status" value="1"/>
</dbReference>
<proteinExistence type="predicted"/>
<keyword evidence="2" id="KW-1185">Reference proteome</keyword>
<gene>
    <name evidence="1" type="ORF">FPE_LOCUS27514</name>
</gene>
<accession>A0AAD2E7E5</accession>
<sequence length="114" mass="12913">MLLRIAQFDKQETKSCPLPTRKTCKQGLLLLQGVYNMDNGNEVIGRDGGDLLVFGRLFLANPDLPGRFELNSVPISMTEVRFKRTILLLVTQTTHSLKTNSRNQIHIKSWSSIK</sequence>
<evidence type="ECO:0000313" key="2">
    <source>
        <dbReference type="Proteomes" id="UP000834106"/>
    </source>
</evidence>
<evidence type="ECO:0000313" key="1">
    <source>
        <dbReference type="EMBL" id="CAI9780084.1"/>
    </source>
</evidence>
<dbReference type="InterPro" id="IPR013785">
    <property type="entry name" value="Aldolase_TIM"/>
</dbReference>